<dbReference type="InterPro" id="IPR008271">
    <property type="entry name" value="Ser/Thr_kinase_AS"/>
</dbReference>
<evidence type="ECO:0000313" key="6">
    <source>
        <dbReference type="EMBL" id="KAG2381942.1"/>
    </source>
</evidence>
<gene>
    <name evidence="6" type="ORF">C9374_005734</name>
</gene>
<protein>
    <recommendedName>
        <fullName evidence="5">Protein kinase domain-containing protein</fullName>
    </recommendedName>
</protein>
<keyword evidence="3" id="KW-0418">Kinase</keyword>
<dbReference type="PANTHER" id="PTHR24348">
    <property type="entry name" value="SERINE/THREONINE-PROTEIN KINASE UNC-51-RELATED"/>
    <property type="match status" value="1"/>
</dbReference>
<dbReference type="GO" id="GO:0004674">
    <property type="term" value="F:protein serine/threonine kinase activity"/>
    <property type="evidence" value="ECO:0007669"/>
    <property type="project" value="InterPro"/>
</dbReference>
<evidence type="ECO:0000256" key="3">
    <source>
        <dbReference type="ARBA" id="ARBA00022777"/>
    </source>
</evidence>
<evidence type="ECO:0000256" key="1">
    <source>
        <dbReference type="ARBA" id="ARBA00022679"/>
    </source>
</evidence>
<dbReference type="PROSITE" id="PS00108">
    <property type="entry name" value="PROTEIN_KINASE_ST"/>
    <property type="match status" value="1"/>
</dbReference>
<dbReference type="EMBL" id="PYSW02000025">
    <property type="protein sequence ID" value="KAG2381942.1"/>
    <property type="molecule type" value="Genomic_DNA"/>
</dbReference>
<dbReference type="Pfam" id="PF00069">
    <property type="entry name" value="Pkinase"/>
    <property type="match status" value="1"/>
</dbReference>
<dbReference type="InterPro" id="IPR011009">
    <property type="entry name" value="Kinase-like_dom_sf"/>
</dbReference>
<proteinExistence type="predicted"/>
<keyword evidence="1" id="KW-0808">Transferase</keyword>
<comment type="caution">
    <text evidence="6">The sequence shown here is derived from an EMBL/GenBank/DDBJ whole genome shotgun (WGS) entry which is preliminary data.</text>
</comment>
<feature type="domain" description="Protein kinase" evidence="5">
    <location>
        <begin position="1"/>
        <end position="323"/>
    </location>
</feature>
<dbReference type="GO" id="GO:0000045">
    <property type="term" value="P:autophagosome assembly"/>
    <property type="evidence" value="ECO:0007669"/>
    <property type="project" value="TreeGrafter"/>
</dbReference>
<dbReference type="GO" id="GO:0005776">
    <property type="term" value="C:autophagosome"/>
    <property type="evidence" value="ECO:0007669"/>
    <property type="project" value="TreeGrafter"/>
</dbReference>
<evidence type="ECO:0000256" key="2">
    <source>
        <dbReference type="ARBA" id="ARBA00022741"/>
    </source>
</evidence>
<dbReference type="Gene3D" id="1.10.510.10">
    <property type="entry name" value="Transferase(Phosphotransferase) domain 1"/>
    <property type="match status" value="1"/>
</dbReference>
<dbReference type="GO" id="GO:0005829">
    <property type="term" value="C:cytosol"/>
    <property type="evidence" value="ECO:0007669"/>
    <property type="project" value="TreeGrafter"/>
</dbReference>
<dbReference type="GO" id="GO:0000407">
    <property type="term" value="C:phagophore assembly site"/>
    <property type="evidence" value="ECO:0007669"/>
    <property type="project" value="TreeGrafter"/>
</dbReference>
<reference evidence="6 7" key="1">
    <citation type="journal article" date="2018" name="BMC Genomics">
        <title>The genome of Naegleria lovaniensis, the basis for a comparative approach to unravel pathogenicity factors of the human pathogenic amoeba N. fowleri.</title>
        <authorList>
            <person name="Liechti N."/>
            <person name="Schurch N."/>
            <person name="Bruggmann R."/>
            <person name="Wittwer M."/>
        </authorList>
    </citation>
    <scope>NUCLEOTIDE SEQUENCE [LARGE SCALE GENOMIC DNA]</scope>
    <source>
        <strain evidence="6 7">ATCC 30569</strain>
    </source>
</reference>
<keyword evidence="2" id="KW-0547">Nucleotide-binding</keyword>
<dbReference type="SMART" id="SM00220">
    <property type="entry name" value="S_TKc"/>
    <property type="match status" value="1"/>
</dbReference>
<dbReference type="PANTHER" id="PTHR24348:SF22">
    <property type="entry name" value="NON-SPECIFIC SERINE_THREONINE PROTEIN KINASE"/>
    <property type="match status" value="1"/>
</dbReference>
<dbReference type="AlphaFoldDB" id="A0AA88GP73"/>
<keyword evidence="7" id="KW-1185">Reference proteome</keyword>
<organism evidence="6 7">
    <name type="scientific">Naegleria lovaniensis</name>
    <name type="common">Amoeba</name>
    <dbReference type="NCBI Taxonomy" id="51637"/>
    <lineage>
        <taxon>Eukaryota</taxon>
        <taxon>Discoba</taxon>
        <taxon>Heterolobosea</taxon>
        <taxon>Tetramitia</taxon>
        <taxon>Eutetramitia</taxon>
        <taxon>Vahlkampfiidae</taxon>
        <taxon>Naegleria</taxon>
    </lineage>
</organism>
<dbReference type="PROSITE" id="PS50011">
    <property type="entry name" value="PROTEIN_KINASE_DOM"/>
    <property type="match status" value="1"/>
</dbReference>
<sequence length="323" mass="37600">MKSAHLRAGQKFTATLIIQESLNLTTNASCSEPYSCVQDHRISIVKTKSSKSMKDSNLRFMMIEIVKQIEFSLFEISIQEDHEENMEHSNQSIYILKFSRDVEREFKCFKHMYSYYRYEYIPQYFIIENNASLSKWKAIATRKSYSPLNFDSITLSQQLNARVMAKRVFEIVKAMHDCHLIHNDIKPDNFIIDSQDGKLKIIDFDMSYISVDESMSPSIFCGDKLYRSPNKMTHSTTNDETWMQNQIQSDLYSCGLVMALFVLGPQIQDSLKQTRDKHHVLHQQVSKLLCQKDNPQRNNDKQPISTDCSDDLFHTITSLLQAE</sequence>
<accession>A0AA88GP73</accession>
<keyword evidence="4" id="KW-0067">ATP-binding</keyword>
<dbReference type="SUPFAM" id="SSF56112">
    <property type="entry name" value="Protein kinase-like (PK-like)"/>
    <property type="match status" value="1"/>
</dbReference>
<name>A0AA88GP73_NAELO</name>
<dbReference type="GO" id="GO:0005524">
    <property type="term" value="F:ATP binding"/>
    <property type="evidence" value="ECO:0007669"/>
    <property type="project" value="UniProtKB-KW"/>
</dbReference>
<dbReference type="GeneID" id="68098189"/>
<dbReference type="RefSeq" id="XP_044547621.1">
    <property type="nucleotide sequence ID" value="XM_044695517.1"/>
</dbReference>
<evidence type="ECO:0000313" key="7">
    <source>
        <dbReference type="Proteomes" id="UP000816034"/>
    </source>
</evidence>
<dbReference type="InterPro" id="IPR000719">
    <property type="entry name" value="Prot_kinase_dom"/>
</dbReference>
<dbReference type="GO" id="GO:0016020">
    <property type="term" value="C:membrane"/>
    <property type="evidence" value="ECO:0007669"/>
    <property type="project" value="TreeGrafter"/>
</dbReference>
<dbReference type="InterPro" id="IPR045269">
    <property type="entry name" value="Atg1-like"/>
</dbReference>
<evidence type="ECO:0000259" key="5">
    <source>
        <dbReference type="PROSITE" id="PS50011"/>
    </source>
</evidence>
<dbReference type="Proteomes" id="UP000816034">
    <property type="component" value="Unassembled WGS sequence"/>
</dbReference>
<dbReference type="GO" id="GO:0010506">
    <property type="term" value="P:regulation of autophagy"/>
    <property type="evidence" value="ECO:0007669"/>
    <property type="project" value="InterPro"/>
</dbReference>
<evidence type="ECO:0000256" key="4">
    <source>
        <dbReference type="ARBA" id="ARBA00022840"/>
    </source>
</evidence>